<feature type="transmembrane region" description="Helical" evidence="1">
    <location>
        <begin position="20"/>
        <end position="37"/>
    </location>
</feature>
<dbReference type="OrthoDB" id="184107at2759"/>
<evidence type="ECO:0000313" key="2">
    <source>
        <dbReference type="EMBL" id="GMH65746.1"/>
    </source>
</evidence>
<keyword evidence="1" id="KW-0472">Membrane</keyword>
<comment type="caution">
    <text evidence="2">The sequence shown here is derived from an EMBL/GenBank/DDBJ whole genome shotgun (WGS) entry which is preliminary data.</text>
</comment>
<protein>
    <submittedName>
        <fullName evidence="2">Uncharacterized protein</fullName>
    </submittedName>
</protein>
<keyword evidence="1" id="KW-0812">Transmembrane</keyword>
<keyword evidence="3" id="KW-1185">Reference proteome</keyword>
<dbReference type="EMBL" id="BRXZ01002590">
    <property type="protein sequence ID" value="GMH65746.1"/>
    <property type="molecule type" value="Genomic_DNA"/>
</dbReference>
<feature type="transmembrane region" description="Helical" evidence="1">
    <location>
        <begin position="125"/>
        <end position="143"/>
    </location>
</feature>
<name>A0A9W7A7V5_9STRA</name>
<organism evidence="2 3">
    <name type="scientific">Triparma retinervis</name>
    <dbReference type="NCBI Taxonomy" id="2557542"/>
    <lineage>
        <taxon>Eukaryota</taxon>
        <taxon>Sar</taxon>
        <taxon>Stramenopiles</taxon>
        <taxon>Ochrophyta</taxon>
        <taxon>Bolidophyceae</taxon>
        <taxon>Parmales</taxon>
        <taxon>Triparmaceae</taxon>
        <taxon>Triparma</taxon>
    </lineage>
</organism>
<feature type="transmembrane region" description="Helical" evidence="1">
    <location>
        <begin position="155"/>
        <end position="180"/>
    </location>
</feature>
<evidence type="ECO:0000256" key="1">
    <source>
        <dbReference type="SAM" id="Phobius"/>
    </source>
</evidence>
<evidence type="ECO:0000313" key="3">
    <source>
        <dbReference type="Proteomes" id="UP001165082"/>
    </source>
</evidence>
<reference evidence="2" key="1">
    <citation type="submission" date="2022-07" db="EMBL/GenBank/DDBJ databases">
        <title>Genome analysis of Parmales, a sister group of diatoms, reveals the evolutionary specialization of diatoms from phago-mixotrophs to photoautotrophs.</title>
        <authorList>
            <person name="Ban H."/>
            <person name="Sato S."/>
            <person name="Yoshikawa S."/>
            <person name="Kazumasa Y."/>
            <person name="Nakamura Y."/>
            <person name="Ichinomiya M."/>
            <person name="Saitoh K."/>
            <person name="Sato N."/>
            <person name="Blanc-Mathieu R."/>
            <person name="Endo H."/>
            <person name="Kuwata A."/>
            <person name="Ogata H."/>
        </authorList>
    </citation>
    <scope>NUCLEOTIDE SEQUENCE</scope>
</reference>
<proteinExistence type="predicted"/>
<dbReference type="AlphaFoldDB" id="A0A9W7A7V5"/>
<sequence length="337" mass="37924">MDWASDSKSFTRERIFDPAQLTLFGSALCCLVLCLVLRARSRDDARQTPNDSSAKQLEAGIVSGQPMPDPAEVGYDPEEHRYDAHKAWVSAGAFFSVCFVISWATGVLDATFFHPTWPNSVDNSFIVFTAASFATVVIGYWIIWPIGTVGYGRRWGWHCVLFGLVDGLAESMLFLCIWSVVELLALPRWGVGLITFFLQGGFKANWDQKYWNIYVAPAHNIEEWNKWKVLFVHIPNVFVTFSYFITFGNATLYCATQTLALVGSTSFMRFPSPSSKYTNPPLRSQVETICEQASLTRLYSGSTIFFFNPGGKYPGCWERASPFWEADVPIWEGDVPV</sequence>
<feature type="transmembrane region" description="Helical" evidence="1">
    <location>
        <begin position="87"/>
        <end position="105"/>
    </location>
</feature>
<feature type="transmembrane region" description="Helical" evidence="1">
    <location>
        <begin position="227"/>
        <end position="244"/>
    </location>
</feature>
<keyword evidence="1" id="KW-1133">Transmembrane helix</keyword>
<accession>A0A9W7A7V5</accession>
<gene>
    <name evidence="2" type="ORF">TrRE_jg8856</name>
</gene>
<dbReference type="Proteomes" id="UP001165082">
    <property type="component" value="Unassembled WGS sequence"/>
</dbReference>
<feature type="transmembrane region" description="Helical" evidence="1">
    <location>
        <begin position="186"/>
        <end position="206"/>
    </location>
</feature>